<protein>
    <recommendedName>
        <fullName evidence="4">Secreted protein</fullName>
    </recommendedName>
</protein>
<sequence length="120" mass="13109">MGTRSVVALLMAGVAITGSALADTASAETRADVRTCEYLVTARHGLKVHTRPNVHSQVVGVLKHGQRPWADCKKRGYTEIRGNVGGVELRHGFMNVKYLKLIRDVTDDRVSAGEGRQLVR</sequence>
<dbReference type="Proteomes" id="UP000475532">
    <property type="component" value="Unassembled WGS sequence"/>
</dbReference>
<evidence type="ECO:0000313" key="3">
    <source>
        <dbReference type="Proteomes" id="UP000475532"/>
    </source>
</evidence>
<gene>
    <name evidence="2" type="ORF">G3I70_04180</name>
</gene>
<name>A0A6L9Q8D2_9ACTN</name>
<organism evidence="2 3">
    <name type="scientific">Actinomadura bangladeshensis</name>
    <dbReference type="NCBI Taxonomy" id="453573"/>
    <lineage>
        <taxon>Bacteria</taxon>
        <taxon>Bacillati</taxon>
        <taxon>Actinomycetota</taxon>
        <taxon>Actinomycetes</taxon>
        <taxon>Streptosporangiales</taxon>
        <taxon>Thermomonosporaceae</taxon>
        <taxon>Actinomadura</taxon>
    </lineage>
</organism>
<comment type="caution">
    <text evidence="2">The sequence shown here is derived from an EMBL/GenBank/DDBJ whole genome shotgun (WGS) entry which is preliminary data.</text>
</comment>
<reference evidence="2 3" key="1">
    <citation type="submission" date="2020-01" db="EMBL/GenBank/DDBJ databases">
        <title>Insect and environment-associated Actinomycetes.</title>
        <authorList>
            <person name="Currrie C."/>
            <person name="Chevrette M."/>
            <person name="Carlson C."/>
            <person name="Stubbendieck R."/>
            <person name="Wendt-Pienkowski E."/>
        </authorList>
    </citation>
    <scope>NUCLEOTIDE SEQUENCE [LARGE SCALE GENOMIC DNA]</scope>
    <source>
        <strain evidence="2 3">SID10258</strain>
    </source>
</reference>
<dbReference type="RefSeq" id="WP_163053312.1">
    <property type="nucleotide sequence ID" value="NZ_JAAGLI010000112.1"/>
</dbReference>
<proteinExistence type="predicted"/>
<feature type="signal peptide" evidence="1">
    <location>
        <begin position="1"/>
        <end position="22"/>
    </location>
</feature>
<evidence type="ECO:0000313" key="2">
    <source>
        <dbReference type="EMBL" id="NEA21699.1"/>
    </source>
</evidence>
<dbReference type="AlphaFoldDB" id="A0A6L9Q8D2"/>
<keyword evidence="1" id="KW-0732">Signal</keyword>
<feature type="chain" id="PRO_5038700537" description="Secreted protein" evidence="1">
    <location>
        <begin position="23"/>
        <end position="120"/>
    </location>
</feature>
<evidence type="ECO:0000256" key="1">
    <source>
        <dbReference type="SAM" id="SignalP"/>
    </source>
</evidence>
<evidence type="ECO:0008006" key="4">
    <source>
        <dbReference type="Google" id="ProtNLM"/>
    </source>
</evidence>
<dbReference type="EMBL" id="JAAGLI010000112">
    <property type="protein sequence ID" value="NEA21699.1"/>
    <property type="molecule type" value="Genomic_DNA"/>
</dbReference>
<accession>A0A6L9Q8D2</accession>